<dbReference type="SUPFAM" id="SSF69118">
    <property type="entry name" value="AhpD-like"/>
    <property type="match status" value="1"/>
</dbReference>
<reference evidence="2 3" key="1">
    <citation type="submission" date="2016-11" db="EMBL/GenBank/DDBJ databases">
        <authorList>
            <person name="Jaros S."/>
            <person name="Januszkiewicz K."/>
            <person name="Wedrychowicz H."/>
        </authorList>
    </citation>
    <scope>NUCLEOTIDE SEQUENCE [LARGE SCALE GENOMIC DNA]</scope>
    <source>
        <strain evidence="2 3">GAS242</strain>
    </source>
</reference>
<gene>
    <name evidence="2" type="ORF">SAMN05444169_1264</name>
</gene>
<dbReference type="NCBIfam" id="TIGR00778">
    <property type="entry name" value="ahpD_dom"/>
    <property type="match status" value="1"/>
</dbReference>
<evidence type="ECO:0000313" key="3">
    <source>
        <dbReference type="Proteomes" id="UP000190675"/>
    </source>
</evidence>
<organism evidence="2 3">
    <name type="scientific">Bradyrhizobium erythrophlei</name>
    <dbReference type="NCBI Taxonomy" id="1437360"/>
    <lineage>
        <taxon>Bacteria</taxon>
        <taxon>Pseudomonadati</taxon>
        <taxon>Pseudomonadota</taxon>
        <taxon>Alphaproteobacteria</taxon>
        <taxon>Hyphomicrobiales</taxon>
        <taxon>Nitrobacteraceae</taxon>
        <taxon>Bradyrhizobium</taxon>
    </lineage>
</organism>
<evidence type="ECO:0000313" key="2">
    <source>
        <dbReference type="EMBL" id="SHG22942.1"/>
    </source>
</evidence>
<keyword evidence="2" id="KW-0575">Peroxidase</keyword>
<proteinExistence type="predicted"/>
<evidence type="ECO:0000259" key="1">
    <source>
        <dbReference type="Pfam" id="PF02627"/>
    </source>
</evidence>
<dbReference type="Gene3D" id="1.20.1290.10">
    <property type="entry name" value="AhpD-like"/>
    <property type="match status" value="1"/>
</dbReference>
<dbReference type="Proteomes" id="UP000190675">
    <property type="component" value="Chromosome I"/>
</dbReference>
<keyword evidence="2" id="KW-0560">Oxidoreductase</keyword>
<accession>A0A1M5I3Y3</accession>
<protein>
    <submittedName>
        <fullName evidence="2">Alkylhydroperoxidase AhpD family core domain-containing protein</fullName>
    </submittedName>
</protein>
<dbReference type="InterPro" id="IPR003779">
    <property type="entry name" value="CMD-like"/>
</dbReference>
<dbReference type="PANTHER" id="PTHR33930:SF2">
    <property type="entry name" value="BLR3452 PROTEIN"/>
    <property type="match status" value="1"/>
</dbReference>
<dbReference type="PANTHER" id="PTHR33930">
    <property type="entry name" value="ALKYL HYDROPEROXIDE REDUCTASE AHPD"/>
    <property type="match status" value="1"/>
</dbReference>
<feature type="domain" description="Carboxymuconolactone decarboxylase-like" evidence="1">
    <location>
        <begin position="24"/>
        <end position="106"/>
    </location>
</feature>
<dbReference type="InterPro" id="IPR029032">
    <property type="entry name" value="AhpD-like"/>
</dbReference>
<dbReference type="GO" id="GO:0051920">
    <property type="term" value="F:peroxiredoxin activity"/>
    <property type="evidence" value="ECO:0007669"/>
    <property type="project" value="InterPro"/>
</dbReference>
<name>A0A1M5I3Y3_9BRAD</name>
<dbReference type="Pfam" id="PF02627">
    <property type="entry name" value="CMD"/>
    <property type="match status" value="1"/>
</dbReference>
<dbReference type="EMBL" id="LT670818">
    <property type="protein sequence ID" value="SHG22942.1"/>
    <property type="molecule type" value="Genomic_DNA"/>
</dbReference>
<sequence>MMLNWNEYRGQLAAGVKELGQLSPDTVKGYVGLSTAGQNKDQLGAKTRELIALAVAVTARCDGCIAVHSEAAIRRGASKDEIAEALGVAVAVNAGAALVYSTRVMDAVKEYPHEVGVATRPDETSSAAKNPSYAAG</sequence>
<dbReference type="InterPro" id="IPR004675">
    <property type="entry name" value="AhpD_core"/>
</dbReference>
<dbReference type="AlphaFoldDB" id="A0A1M5I3Y3"/>